<reference evidence="4 5" key="1">
    <citation type="submission" date="2025-04" db="UniProtKB">
        <authorList>
            <consortium name="RefSeq"/>
        </authorList>
    </citation>
    <scope>IDENTIFICATION</scope>
    <source>
        <tissue evidence="4 5">Spleen</tissue>
    </source>
</reference>
<keyword evidence="3" id="KW-1185">Reference proteome</keyword>
<organism evidence="3 4">
    <name type="scientific">Phascolarctos cinereus</name>
    <name type="common">Koala</name>
    <dbReference type="NCBI Taxonomy" id="38626"/>
    <lineage>
        <taxon>Eukaryota</taxon>
        <taxon>Metazoa</taxon>
        <taxon>Chordata</taxon>
        <taxon>Craniata</taxon>
        <taxon>Vertebrata</taxon>
        <taxon>Euteleostomi</taxon>
        <taxon>Mammalia</taxon>
        <taxon>Metatheria</taxon>
        <taxon>Diprotodontia</taxon>
        <taxon>Phascolarctidae</taxon>
        <taxon>Phascolarctos</taxon>
    </lineage>
</organism>
<dbReference type="GO" id="GO:0004721">
    <property type="term" value="F:phosphoprotein phosphatase activity"/>
    <property type="evidence" value="ECO:0007669"/>
    <property type="project" value="UniProtKB-KW"/>
</dbReference>
<dbReference type="FunFam" id="3.40.50.1000:FF:000093">
    <property type="entry name" value="NLI interacting factor-like phosphatase family protein"/>
    <property type="match status" value="1"/>
</dbReference>
<dbReference type="InterPro" id="IPR011948">
    <property type="entry name" value="Dullard_phosphatase"/>
</dbReference>
<keyword evidence="1" id="KW-0904">Protein phosphatase</keyword>
<dbReference type="GeneID" id="110223423"/>
<dbReference type="GeneTree" id="ENSGT01040000240503"/>
<dbReference type="KEGG" id="pcw:110223423"/>
<dbReference type="NCBIfam" id="TIGR02251">
    <property type="entry name" value="HIF-SF_euk"/>
    <property type="match status" value="1"/>
</dbReference>
<feature type="domain" description="FCP1 homology" evidence="2">
    <location>
        <begin position="147"/>
        <end position="306"/>
    </location>
</feature>
<dbReference type="RefSeq" id="XP_020864617.1">
    <property type="nucleotide sequence ID" value="XM_021008958.1"/>
</dbReference>
<dbReference type="PROSITE" id="PS50969">
    <property type="entry name" value="FCP1"/>
    <property type="match status" value="1"/>
</dbReference>
<dbReference type="SMART" id="SM00577">
    <property type="entry name" value="CPDc"/>
    <property type="match status" value="1"/>
</dbReference>
<dbReference type="Proteomes" id="UP000515140">
    <property type="component" value="Unplaced"/>
</dbReference>
<dbReference type="SUPFAM" id="SSF56784">
    <property type="entry name" value="HAD-like"/>
    <property type="match status" value="1"/>
</dbReference>
<protein>
    <submittedName>
        <fullName evidence="4 5">CTD small phosphatase-like protein 3 isoform X1</fullName>
    </submittedName>
</protein>
<evidence type="ECO:0000256" key="1">
    <source>
        <dbReference type="ARBA" id="ARBA00022912"/>
    </source>
</evidence>
<gene>
    <name evidence="4 5" type="primary">LOC110223423</name>
</gene>
<evidence type="ECO:0000259" key="2">
    <source>
        <dbReference type="PROSITE" id="PS50969"/>
    </source>
</evidence>
<dbReference type="InterPro" id="IPR050365">
    <property type="entry name" value="TIM50"/>
</dbReference>
<dbReference type="Gene3D" id="3.40.50.1000">
    <property type="entry name" value="HAD superfamily/HAD-like"/>
    <property type="match status" value="1"/>
</dbReference>
<dbReference type="InterPro" id="IPR023214">
    <property type="entry name" value="HAD_sf"/>
</dbReference>
<keyword evidence="1" id="KW-0378">Hydrolase</keyword>
<accession>A0A6P5M8V6</accession>
<evidence type="ECO:0000313" key="5">
    <source>
        <dbReference type="RefSeq" id="XP_020864617.1"/>
    </source>
</evidence>
<name>A0A6P5M8V6_PHACI</name>
<proteinExistence type="predicted"/>
<dbReference type="CDD" id="cd07521">
    <property type="entry name" value="HAD_FCP1-like"/>
    <property type="match status" value="1"/>
</dbReference>
<dbReference type="AlphaFoldDB" id="A0A6P5M8V6"/>
<dbReference type="PANTHER" id="PTHR12210">
    <property type="entry name" value="DULLARD PROTEIN PHOSPHATASE"/>
    <property type="match status" value="1"/>
</dbReference>
<dbReference type="RefSeq" id="XP_020864616.1">
    <property type="nucleotide sequence ID" value="XM_021008957.1"/>
</dbReference>
<dbReference type="InterPro" id="IPR004274">
    <property type="entry name" value="FCP1_dom"/>
</dbReference>
<dbReference type="InterPro" id="IPR036412">
    <property type="entry name" value="HAD-like_sf"/>
</dbReference>
<evidence type="ECO:0000313" key="4">
    <source>
        <dbReference type="RefSeq" id="XP_020864616.1"/>
    </source>
</evidence>
<dbReference type="Pfam" id="PF03031">
    <property type="entry name" value="NIF"/>
    <property type="match status" value="1"/>
</dbReference>
<sequence length="327" mass="37685">MILRSGKVTFMSPQPLGDLDVLEEDRWPCVSLCWPLQRTREASRLLERSRMCEASTQDASGEVHLPSQGQCQALSLVQESSSKRKWAKAFDEEAPQVPWSQPTTPNPYFCALPMEETFPCPLSSLTPCPLYRRRLWPRRLNIPPKTRSMPDSTLVLELDDTLVSCSLRALPNAHFSFPVSFQGMYYKVQGRLRPHTHEFLEILSHFFQIMIFTTAKRDYAEPIADLLDPHKKLIRGRLFQDDCICLQGHYVKDLKVLGQDLARTVVLTDSLKAFPYQMDNQLLIPRWKGDSEDQELSKLLPFLERLSDLDDVRPELWSLHPTLSTEE</sequence>
<evidence type="ECO:0000313" key="3">
    <source>
        <dbReference type="Proteomes" id="UP000515140"/>
    </source>
</evidence>